<protein>
    <recommendedName>
        <fullName evidence="4">DUF1360 domain-containing protein</fullName>
    </recommendedName>
</protein>
<feature type="transmembrane region" description="Helical" evidence="1">
    <location>
        <begin position="119"/>
        <end position="141"/>
    </location>
</feature>
<evidence type="ECO:0008006" key="4">
    <source>
        <dbReference type="Google" id="ProtNLM"/>
    </source>
</evidence>
<dbReference type="OrthoDB" id="4722315at2"/>
<organism evidence="2 3">
    <name type="scientific">Micromonospora wenchangensis</name>
    <dbReference type="NCBI Taxonomy" id="1185415"/>
    <lineage>
        <taxon>Bacteria</taxon>
        <taxon>Bacillati</taxon>
        <taxon>Actinomycetota</taxon>
        <taxon>Actinomycetes</taxon>
        <taxon>Micromonosporales</taxon>
        <taxon>Micromonosporaceae</taxon>
        <taxon>Micromonospora</taxon>
    </lineage>
</organism>
<dbReference type="AlphaFoldDB" id="A0A246RRD1"/>
<keyword evidence="1" id="KW-0812">Transmembrane</keyword>
<dbReference type="EMBL" id="MZMV01000007">
    <property type="protein sequence ID" value="OWV10736.1"/>
    <property type="molecule type" value="Genomic_DNA"/>
</dbReference>
<name>A0A246RRD1_9ACTN</name>
<sequence length="180" mass="18970">MTDGGLKQKVARLRQAYAPHEHRPLGGYLAAMGTYAGVTASIAALVKATGRPVPERPSPGDVVLLAVATHKLSRLLSKDAVTSPLRAPFTRYDRPIGSGEVMEQVRDQGSSTRHAIGELLSCPFCLAVWVATGLTGGLVLAPRLTRLVATALTAVAASDFLQMGYAVAQQAAEGGRHDER</sequence>
<keyword evidence="3" id="KW-1185">Reference proteome</keyword>
<dbReference type="Pfam" id="PF07098">
    <property type="entry name" value="DUF1360"/>
    <property type="match status" value="1"/>
</dbReference>
<dbReference type="RefSeq" id="WP_088642719.1">
    <property type="nucleotide sequence ID" value="NZ_CBDRBW010000032.1"/>
</dbReference>
<evidence type="ECO:0000256" key="1">
    <source>
        <dbReference type="SAM" id="Phobius"/>
    </source>
</evidence>
<proteinExistence type="predicted"/>
<accession>A0A246RRD1</accession>
<evidence type="ECO:0000313" key="3">
    <source>
        <dbReference type="Proteomes" id="UP000197174"/>
    </source>
</evidence>
<feature type="transmembrane region" description="Helical" evidence="1">
    <location>
        <begin position="25"/>
        <end position="46"/>
    </location>
</feature>
<reference evidence="2 3" key="1">
    <citation type="submission" date="2017-03" db="EMBL/GenBank/DDBJ databases">
        <title>Whole genome sequence of Micromonospora wenchangensis, isolated from mangrove soil.</title>
        <authorList>
            <person name="Yang H."/>
        </authorList>
    </citation>
    <scope>NUCLEOTIDE SEQUENCE [LARGE SCALE GENOMIC DNA]</scope>
    <source>
        <strain evidence="2 3">CCTCC AA 2012002</strain>
    </source>
</reference>
<dbReference type="InterPro" id="IPR010773">
    <property type="entry name" value="Mycophage_PG1_Gp7"/>
</dbReference>
<gene>
    <name evidence="2" type="ORF">B5D80_05705</name>
</gene>
<evidence type="ECO:0000313" key="2">
    <source>
        <dbReference type="EMBL" id="OWV10736.1"/>
    </source>
</evidence>
<comment type="caution">
    <text evidence="2">The sequence shown here is derived from an EMBL/GenBank/DDBJ whole genome shotgun (WGS) entry which is preliminary data.</text>
</comment>
<dbReference type="Proteomes" id="UP000197174">
    <property type="component" value="Unassembled WGS sequence"/>
</dbReference>
<keyword evidence="1" id="KW-1133">Transmembrane helix</keyword>
<keyword evidence="1" id="KW-0472">Membrane</keyword>